<dbReference type="InterPro" id="IPR003594">
    <property type="entry name" value="HATPase_dom"/>
</dbReference>
<evidence type="ECO:0000256" key="1">
    <source>
        <dbReference type="ARBA" id="ARBA00000085"/>
    </source>
</evidence>
<dbReference type="SMART" id="SM00388">
    <property type="entry name" value="HisKA"/>
    <property type="match status" value="1"/>
</dbReference>
<dbReference type="KEGG" id="phl:KKY_3808"/>
<dbReference type="EMBL" id="CP003075">
    <property type="protein sequence ID" value="AEQ53790.1"/>
    <property type="molecule type" value="Genomic_DNA"/>
</dbReference>
<evidence type="ECO:0000256" key="11">
    <source>
        <dbReference type="SAM" id="Phobius"/>
    </source>
</evidence>
<dbReference type="EC" id="2.7.13.3" evidence="3"/>
<dbReference type="SMART" id="SM00387">
    <property type="entry name" value="HATPase_c"/>
    <property type="match status" value="1"/>
</dbReference>
<dbReference type="SUPFAM" id="SSF47384">
    <property type="entry name" value="Homodimeric domain of signal transducing histidine kinase"/>
    <property type="match status" value="1"/>
</dbReference>
<dbReference type="AlphaFoldDB" id="G4RD40"/>
<dbReference type="Proteomes" id="UP000008850">
    <property type="component" value="Chromosome"/>
</dbReference>
<dbReference type="GO" id="GO:0005886">
    <property type="term" value="C:plasma membrane"/>
    <property type="evidence" value="ECO:0007669"/>
    <property type="project" value="TreeGrafter"/>
</dbReference>
<sequence>MIGGVRAKRRFSLFWRLTGIISLVLLAGAAALTFAAWSYARVAADNAYDRLLVGAARQISETVSADAGAVTVDVPTSALETLSISRSDRVYYQVALPDGAIITGYPDLPLPQASQEPSDAAVVGDGEFLGHAIRIASVWRYLAEQGATGWVRITVAQTREARNALSLELALSGFLAVVGMSILALAAFMGAVRLGLRPLRLLQNELARRDPNDLRPLEVETPLEVDALVETINRFMARLSERLGSMQRYIETAAHQLRTPLTGISAQVEMLDRAHNGQGRAAATARLRRRVGEMGRLANQLLSHATIIHRAEAVLAEIVDLAQIARNGISDATLETIERDLTVRVDVPDEPVLVLGDAIALREALRNLVENALAYGAPSRLAVRLTRTDKTATLAVIDDGGGIAPVDWERLRARYVRGGTEGTGSGLGLAIVSDVARTHGAQLDIFTEPGGDFGIALTVPLAEAQ</sequence>
<evidence type="ECO:0000256" key="7">
    <source>
        <dbReference type="ARBA" id="ARBA00022777"/>
    </source>
</evidence>
<dbReference type="PROSITE" id="PS50885">
    <property type="entry name" value="HAMP"/>
    <property type="match status" value="1"/>
</dbReference>
<dbReference type="InterPro" id="IPR036097">
    <property type="entry name" value="HisK_dim/P_sf"/>
</dbReference>
<dbReference type="Pfam" id="PF08521">
    <property type="entry name" value="2CSK_N"/>
    <property type="match status" value="1"/>
</dbReference>
<reference evidence="14 15" key="1">
    <citation type="journal article" date="2012" name="J. Bacteriol.">
        <title>Complete genome sequence of Pelagibacterium halotolerans B2T.</title>
        <authorList>
            <person name="Huo Y.Y."/>
            <person name="Cheng H."/>
            <person name="Han X.F."/>
            <person name="Jiang X.W."/>
            <person name="Sun C."/>
            <person name="Zhang X.Q."/>
            <person name="Zhu X.F."/>
            <person name="Liu Y.F."/>
            <person name="Li P.F."/>
            <person name="Ni P.X."/>
            <person name="Wu M."/>
        </authorList>
    </citation>
    <scope>NUCLEOTIDE SEQUENCE [LARGE SCALE GENOMIC DNA]</scope>
    <source>
        <strain evidence="15">DSM 22347 / JCM 15775 / CGMCC 1.7692 / B2</strain>
    </source>
</reference>
<keyword evidence="9" id="KW-0902">Two-component regulatory system</keyword>
<dbReference type="InterPro" id="IPR005467">
    <property type="entry name" value="His_kinase_dom"/>
</dbReference>
<feature type="domain" description="Histidine kinase" evidence="12">
    <location>
        <begin position="252"/>
        <end position="463"/>
    </location>
</feature>
<dbReference type="HOGENOM" id="CLU_000445_89_37_5"/>
<keyword evidence="6 11" id="KW-0812">Transmembrane</keyword>
<dbReference type="InterPro" id="IPR004358">
    <property type="entry name" value="Sig_transdc_His_kin-like_C"/>
</dbReference>
<evidence type="ECO:0000256" key="4">
    <source>
        <dbReference type="ARBA" id="ARBA00022553"/>
    </source>
</evidence>
<feature type="transmembrane region" description="Helical" evidence="11">
    <location>
        <begin position="169"/>
        <end position="192"/>
    </location>
</feature>
<dbReference type="PANTHER" id="PTHR45436">
    <property type="entry name" value="SENSOR HISTIDINE KINASE YKOH"/>
    <property type="match status" value="1"/>
</dbReference>
<evidence type="ECO:0000259" key="13">
    <source>
        <dbReference type="PROSITE" id="PS50885"/>
    </source>
</evidence>
<proteinExistence type="predicted"/>
<comment type="catalytic activity">
    <reaction evidence="1">
        <text>ATP + protein L-histidine = ADP + protein N-phospho-L-histidine.</text>
        <dbReference type="EC" id="2.7.13.3"/>
    </reaction>
</comment>
<evidence type="ECO:0000256" key="5">
    <source>
        <dbReference type="ARBA" id="ARBA00022679"/>
    </source>
</evidence>
<dbReference type="STRING" id="1082931.KKY_3808"/>
<dbReference type="InterPro" id="IPR003661">
    <property type="entry name" value="HisK_dim/P_dom"/>
</dbReference>
<dbReference type="PANTHER" id="PTHR45436:SF1">
    <property type="entry name" value="SENSOR PROTEIN QSEC"/>
    <property type="match status" value="1"/>
</dbReference>
<evidence type="ECO:0000256" key="10">
    <source>
        <dbReference type="ARBA" id="ARBA00023136"/>
    </source>
</evidence>
<dbReference type="PROSITE" id="PS50109">
    <property type="entry name" value="HIS_KIN"/>
    <property type="match status" value="1"/>
</dbReference>
<evidence type="ECO:0000313" key="15">
    <source>
        <dbReference type="Proteomes" id="UP000008850"/>
    </source>
</evidence>
<evidence type="ECO:0000256" key="8">
    <source>
        <dbReference type="ARBA" id="ARBA00022989"/>
    </source>
</evidence>
<comment type="subcellular location">
    <subcellularLocation>
        <location evidence="2">Membrane</location>
    </subcellularLocation>
</comment>
<dbReference type="InterPro" id="IPR050428">
    <property type="entry name" value="TCS_sensor_his_kinase"/>
</dbReference>
<dbReference type="PATRIC" id="fig|1082931.4.peg.3759"/>
<evidence type="ECO:0000313" key="14">
    <source>
        <dbReference type="EMBL" id="AEQ53790.1"/>
    </source>
</evidence>
<accession>G4RD40</accession>
<dbReference type="GO" id="GO:0000155">
    <property type="term" value="F:phosphorelay sensor kinase activity"/>
    <property type="evidence" value="ECO:0007669"/>
    <property type="project" value="InterPro"/>
</dbReference>
<dbReference type="Pfam" id="PF00512">
    <property type="entry name" value="HisKA"/>
    <property type="match status" value="1"/>
</dbReference>
<dbReference type="InterPro" id="IPR036890">
    <property type="entry name" value="HATPase_C_sf"/>
</dbReference>
<keyword evidence="4" id="KW-0597">Phosphoprotein</keyword>
<dbReference type="Gene3D" id="3.30.565.10">
    <property type="entry name" value="Histidine kinase-like ATPase, C-terminal domain"/>
    <property type="match status" value="1"/>
</dbReference>
<evidence type="ECO:0000256" key="2">
    <source>
        <dbReference type="ARBA" id="ARBA00004370"/>
    </source>
</evidence>
<evidence type="ECO:0000259" key="12">
    <source>
        <dbReference type="PROSITE" id="PS50109"/>
    </source>
</evidence>
<evidence type="ECO:0000256" key="3">
    <source>
        <dbReference type="ARBA" id="ARBA00012438"/>
    </source>
</evidence>
<evidence type="ECO:0000256" key="9">
    <source>
        <dbReference type="ARBA" id="ARBA00023012"/>
    </source>
</evidence>
<dbReference type="CDD" id="cd00082">
    <property type="entry name" value="HisKA"/>
    <property type="match status" value="1"/>
</dbReference>
<feature type="domain" description="HAMP" evidence="13">
    <location>
        <begin position="193"/>
        <end position="244"/>
    </location>
</feature>
<organism evidence="14 15">
    <name type="scientific">Pelagibacterium halotolerans (strain DSM 22347 / JCM 15775 / CGMCC 1.7692 / B2)</name>
    <dbReference type="NCBI Taxonomy" id="1082931"/>
    <lineage>
        <taxon>Bacteria</taxon>
        <taxon>Pseudomonadati</taxon>
        <taxon>Pseudomonadota</taxon>
        <taxon>Alphaproteobacteria</taxon>
        <taxon>Hyphomicrobiales</taxon>
        <taxon>Devosiaceae</taxon>
        <taxon>Pelagibacterium</taxon>
    </lineage>
</organism>
<keyword evidence="15" id="KW-1185">Reference proteome</keyword>
<evidence type="ECO:0000256" key="6">
    <source>
        <dbReference type="ARBA" id="ARBA00022692"/>
    </source>
</evidence>
<dbReference type="Pfam" id="PF02518">
    <property type="entry name" value="HATPase_c"/>
    <property type="match status" value="1"/>
</dbReference>
<dbReference type="InterPro" id="IPR013727">
    <property type="entry name" value="2CSK_N"/>
</dbReference>
<dbReference type="eggNOG" id="COG4251">
    <property type="taxonomic scope" value="Bacteria"/>
</dbReference>
<name>G4RD40_PELHB</name>
<dbReference type="PRINTS" id="PR00344">
    <property type="entry name" value="BCTRLSENSOR"/>
</dbReference>
<protein>
    <recommendedName>
        <fullName evidence="3">histidine kinase</fullName>
        <ecNumber evidence="3">2.7.13.3</ecNumber>
    </recommendedName>
</protein>
<dbReference type="InterPro" id="IPR003660">
    <property type="entry name" value="HAMP_dom"/>
</dbReference>
<keyword evidence="7 14" id="KW-0418">Kinase</keyword>
<keyword evidence="8 11" id="KW-1133">Transmembrane helix</keyword>
<dbReference type="RefSeq" id="WP_014132934.1">
    <property type="nucleotide sequence ID" value="NC_016078.1"/>
</dbReference>
<keyword evidence="5" id="KW-0808">Transferase</keyword>
<dbReference type="Gene3D" id="1.10.287.130">
    <property type="match status" value="1"/>
</dbReference>
<gene>
    <name evidence="14" type="ordered locus">KKY_3808</name>
</gene>
<dbReference type="SUPFAM" id="SSF55874">
    <property type="entry name" value="ATPase domain of HSP90 chaperone/DNA topoisomerase II/histidine kinase"/>
    <property type="match status" value="1"/>
</dbReference>
<keyword evidence="10 11" id="KW-0472">Membrane</keyword>